<dbReference type="GO" id="GO:0004642">
    <property type="term" value="F:phosphoribosylformylglycinamidine synthase activity"/>
    <property type="evidence" value="ECO:0007669"/>
    <property type="project" value="UniProtKB-EC"/>
</dbReference>
<dbReference type="Gene3D" id="3.40.50.880">
    <property type="match status" value="1"/>
</dbReference>
<dbReference type="Pfam" id="PF13507">
    <property type="entry name" value="GATase_5"/>
    <property type="match status" value="1"/>
</dbReference>
<evidence type="ECO:0000256" key="3">
    <source>
        <dbReference type="ARBA" id="ARBA00022741"/>
    </source>
</evidence>
<dbReference type="RefSeq" id="WP_058482558.1">
    <property type="nucleotide sequence ID" value="NZ_CAAAII010000009.1"/>
</dbReference>
<evidence type="ECO:0000313" key="9">
    <source>
        <dbReference type="Proteomes" id="UP000054877"/>
    </source>
</evidence>
<organism evidence="8 9">
    <name type="scientific">Legionella spiritensis</name>
    <dbReference type="NCBI Taxonomy" id="452"/>
    <lineage>
        <taxon>Bacteria</taxon>
        <taxon>Pseudomonadati</taxon>
        <taxon>Pseudomonadota</taxon>
        <taxon>Gammaproteobacteria</taxon>
        <taxon>Legionellales</taxon>
        <taxon>Legionellaceae</taxon>
        <taxon>Legionella</taxon>
    </lineage>
</organism>
<keyword evidence="3" id="KW-0547">Nucleotide-binding</keyword>
<keyword evidence="5" id="KW-0378">Hydrolase</keyword>
<dbReference type="EC" id="6.3.5.3" evidence="8"/>
<keyword evidence="7" id="KW-0315">Glutamine amidotransferase</keyword>
<evidence type="ECO:0000256" key="5">
    <source>
        <dbReference type="ARBA" id="ARBA00022801"/>
    </source>
</evidence>
<evidence type="ECO:0000256" key="1">
    <source>
        <dbReference type="ARBA" id="ARBA00022490"/>
    </source>
</evidence>
<dbReference type="InterPro" id="IPR010075">
    <property type="entry name" value="PRibForGlyAmidine_synth_PurQ"/>
</dbReference>
<dbReference type="EMBL" id="LNYX01000006">
    <property type="protein sequence ID" value="KTD65539.1"/>
    <property type="molecule type" value="Genomic_DNA"/>
</dbReference>
<dbReference type="GO" id="GO:0006189">
    <property type="term" value="P:'de novo' IMP biosynthetic process"/>
    <property type="evidence" value="ECO:0007669"/>
    <property type="project" value="InterPro"/>
</dbReference>
<proteinExistence type="predicted"/>
<evidence type="ECO:0000313" key="8">
    <source>
        <dbReference type="EMBL" id="KTD65539.1"/>
    </source>
</evidence>
<keyword evidence="4" id="KW-0658">Purine biosynthesis</keyword>
<dbReference type="AlphaFoldDB" id="A0A0W0Z9D5"/>
<dbReference type="SMART" id="SM01211">
    <property type="entry name" value="GATase_5"/>
    <property type="match status" value="1"/>
</dbReference>
<keyword evidence="1" id="KW-0963">Cytoplasm</keyword>
<gene>
    <name evidence="8" type="primary">purQ</name>
    <name evidence="8" type="ORF">Lspi_0613</name>
</gene>
<keyword evidence="2 8" id="KW-0436">Ligase</keyword>
<dbReference type="OrthoDB" id="9804441at2"/>
<dbReference type="PANTHER" id="PTHR47552">
    <property type="entry name" value="PHOSPHORIBOSYLFORMYLGLYCINAMIDINE SYNTHASE SUBUNIT PURQ"/>
    <property type="match status" value="1"/>
</dbReference>
<name>A0A0W0Z9D5_LEGSP</name>
<comment type="caution">
    <text evidence="8">The sequence shown here is derived from an EMBL/GenBank/DDBJ whole genome shotgun (WGS) entry which is preliminary data.</text>
</comment>
<accession>A0A0W0Z9D5</accession>
<dbReference type="Proteomes" id="UP000054877">
    <property type="component" value="Unassembled WGS sequence"/>
</dbReference>
<dbReference type="SUPFAM" id="SSF52317">
    <property type="entry name" value="Class I glutamine amidotransferase-like"/>
    <property type="match status" value="1"/>
</dbReference>
<dbReference type="PATRIC" id="fig|452.5.peg.671"/>
<protein>
    <submittedName>
        <fullName evidence="8">Phosphoribosylformylglycinamidine synthase I (FGAM synthase I)</fullName>
        <ecNumber evidence="8">6.3.5.3</ecNumber>
    </submittedName>
</protein>
<dbReference type="InterPro" id="IPR029062">
    <property type="entry name" value="Class_I_gatase-like"/>
</dbReference>
<dbReference type="STRING" id="452.Lspi_0613"/>
<keyword evidence="6" id="KW-0067">ATP-binding</keyword>
<evidence type="ECO:0000256" key="6">
    <source>
        <dbReference type="ARBA" id="ARBA00022840"/>
    </source>
</evidence>
<dbReference type="GO" id="GO:0005524">
    <property type="term" value="F:ATP binding"/>
    <property type="evidence" value="ECO:0007669"/>
    <property type="project" value="UniProtKB-KW"/>
</dbReference>
<evidence type="ECO:0000256" key="2">
    <source>
        <dbReference type="ARBA" id="ARBA00022598"/>
    </source>
</evidence>
<keyword evidence="9" id="KW-1185">Reference proteome</keyword>
<evidence type="ECO:0000256" key="7">
    <source>
        <dbReference type="ARBA" id="ARBA00022962"/>
    </source>
</evidence>
<dbReference type="PANTHER" id="PTHR47552:SF1">
    <property type="entry name" value="PHOSPHORIBOSYLFORMYLGLYCINAMIDINE SYNTHASE SUBUNIT PURQ"/>
    <property type="match status" value="1"/>
</dbReference>
<dbReference type="PROSITE" id="PS51273">
    <property type="entry name" value="GATASE_TYPE_1"/>
    <property type="match status" value="1"/>
</dbReference>
<dbReference type="NCBIfam" id="TIGR01737">
    <property type="entry name" value="FGAM_synth_I"/>
    <property type="match status" value="1"/>
</dbReference>
<evidence type="ECO:0000256" key="4">
    <source>
        <dbReference type="ARBA" id="ARBA00022755"/>
    </source>
</evidence>
<reference evidence="8 9" key="1">
    <citation type="submission" date="2015-11" db="EMBL/GenBank/DDBJ databases">
        <title>Genomic analysis of 38 Legionella species identifies large and diverse effector repertoires.</title>
        <authorList>
            <person name="Burstein D."/>
            <person name="Amaro F."/>
            <person name="Zusman T."/>
            <person name="Lifshitz Z."/>
            <person name="Cohen O."/>
            <person name="Gilbert J.A."/>
            <person name="Pupko T."/>
            <person name="Shuman H.A."/>
            <person name="Segal G."/>
        </authorList>
    </citation>
    <scope>NUCLEOTIDE SEQUENCE [LARGE SCALE GENOMIC DNA]</scope>
    <source>
        <strain evidence="8 9">Mt.St.Helens-9</strain>
    </source>
</reference>
<sequence length="423" mass="47822">MIRIGLIQFPGSNCERETALAVKRAGMEPVEILWNESLATLRAMDGYVLIGGFSYEDRSRAGIIAALQPVMQEIKAQSEAGKPVLGLCNGAQILVESGLVPDLADTRCNMALTENKRISQGTLLGTGFYNEWVYMRLADRHQHNAFTRHLSETDVIHLPVAHAEGRFIMPETLYQRIEERGLNLFQYCDKDGRIIDHFPVNPNGSMGNLAAVSNAAGNVMAMMPHPERTPNGDRIFTSMRDYIANEKSITVHRVEPVNHHVDVQIYQQPAGDQQCVVQLNITDNHALTVQNTLRRLGFPVTVRRFVHWELECDSKEELRQIRESGVLYCDRKERECQPVRNKKTSNVMSYLVRAREDMVGQEALQTLTAHYGLTQTTCVRHGVLWQFGSETADIAAMMDEILLTNIIGNQYAHDYYYYDHAVS</sequence>
<dbReference type="GO" id="GO:0016787">
    <property type="term" value="F:hydrolase activity"/>
    <property type="evidence" value="ECO:0007669"/>
    <property type="project" value="UniProtKB-KW"/>
</dbReference>